<comment type="subcellular location">
    <subcellularLocation>
        <location evidence="1">Nucleus</location>
    </subcellularLocation>
</comment>
<dbReference type="InterPro" id="IPR030380">
    <property type="entry name" value="SAM_MeTfrase_DRM"/>
</dbReference>
<evidence type="ECO:0000259" key="11">
    <source>
        <dbReference type="PROSITE" id="PS51680"/>
    </source>
</evidence>
<evidence type="ECO:0000256" key="8">
    <source>
        <dbReference type="ARBA" id="ARBA00023242"/>
    </source>
</evidence>
<name>A0A1D8DGS2_PHAAO</name>
<keyword evidence="4 9" id="KW-0808">Transferase</keyword>
<dbReference type="GO" id="GO:0003886">
    <property type="term" value="F:DNA (cytosine-5-)-methyltransferase activity"/>
    <property type="evidence" value="ECO:0007669"/>
    <property type="project" value="UniProtKB-EC"/>
</dbReference>
<reference evidence="12" key="1">
    <citation type="journal article" date="2016" name="Plant Signal. Behav.">
        <title>Expression analysis of fertilization/early embryogenesis-associated genes in Phalaenopsis orchids.</title>
        <authorList>
            <person name="Chen J.C."/>
            <person name="Wei M.J."/>
            <person name="Fang S.C."/>
        </authorList>
    </citation>
    <scope>NUCLEOTIDE SEQUENCE</scope>
</reference>
<feature type="region of interest" description="Disordered" evidence="10">
    <location>
        <begin position="1"/>
        <end position="38"/>
    </location>
</feature>
<feature type="compositionally biased region" description="Basic residues" evidence="10">
    <location>
        <begin position="200"/>
        <end position="214"/>
    </location>
</feature>
<keyword evidence="6" id="KW-0677">Repeat</keyword>
<dbReference type="Gene3D" id="3.40.50.150">
    <property type="entry name" value="Vaccinia Virus protein VP39"/>
    <property type="match status" value="2"/>
</dbReference>
<dbReference type="GO" id="GO:0005634">
    <property type="term" value="C:nucleus"/>
    <property type="evidence" value="ECO:0007669"/>
    <property type="project" value="UniProtKB-SubCell"/>
</dbReference>
<evidence type="ECO:0000256" key="10">
    <source>
        <dbReference type="SAM" id="MobiDB-lite"/>
    </source>
</evidence>
<dbReference type="PANTHER" id="PTHR23068:SF25">
    <property type="entry name" value="DNA (CYTOSINE-5)-METHYLTRANSFERASE DRM2"/>
    <property type="match status" value="1"/>
</dbReference>
<reference evidence="12" key="2">
    <citation type="submission" date="2016-08" db="EMBL/GenBank/DDBJ databases">
        <authorList>
            <person name="Seilhamer J.J."/>
        </authorList>
    </citation>
    <scope>NUCLEOTIDE SEQUENCE</scope>
</reference>
<evidence type="ECO:0000256" key="7">
    <source>
        <dbReference type="ARBA" id="ARBA00023125"/>
    </source>
</evidence>
<feature type="compositionally biased region" description="Basic and acidic residues" evidence="10">
    <location>
        <begin position="174"/>
        <end position="199"/>
    </location>
</feature>
<sequence>MDGDSDIDSDFHWTDDDENKSPTNLYGEASEAGPSRPSLYSHFIAMGFSGDMVEKAIKENGEGDPEAILQILLNSSDAGKSPLRPGDATAERPVADDEDSSDDWHIDDKEDFIDDLPPKDRKLLLLVDMGYSPEDAAAAIDRCGHESTILELADSIHAAQIAEKSDEMEHYYPKPRFEAGEGSSRRLTTEKKKTNEPKQKLKKSSTPRTRKDHVRKPSPDLDDAKIIIPKPMVGFGLPNQTCITQRTLPDEAIGPPYFYYENIALTPKGVWETISRILYNIKPEFVDSKYFCAAARKRAYIHNLPIEGRHQLLPIPPKTIQEALPMTKQWWPKWDQRTQLNCLHTSIATIKITENITRALRDSGENPKASVRDYIIRECRKWNLVWIGHHRVAPLEPSEFEMLLGFPINHTRGGGTSRTERYKSLGNSFQVDTVAYHLSVLKKMFPDGINVLSLFSGIGGAEVALHNLRIFMKTVVSVEKSEINRNILRNFWRQTRQKGNLIDLEDVRQLDGDMIESLMKQYGPFDLVIGGSPCNNLTGSNRYTRDGLEGEHSSLFYDYFRVLDIVKSLMAKKR</sequence>
<keyword evidence="3 9" id="KW-0489">Methyltransferase</keyword>
<dbReference type="AlphaFoldDB" id="A0A1D8DGS2"/>
<dbReference type="PROSITE" id="PS51679">
    <property type="entry name" value="SAM_MT_C5"/>
    <property type="match status" value="1"/>
</dbReference>
<dbReference type="Gene3D" id="1.10.8.10">
    <property type="entry name" value="DNA helicase RuvA subunit, C-terminal domain"/>
    <property type="match status" value="1"/>
</dbReference>
<evidence type="ECO:0000313" key="12">
    <source>
        <dbReference type="EMBL" id="AOS89824.1"/>
    </source>
</evidence>
<keyword evidence="5 9" id="KW-0949">S-adenosyl-L-methionine</keyword>
<dbReference type="EC" id="2.1.1.37" evidence="2"/>
<protein>
    <recommendedName>
        <fullName evidence="2">DNA (cytosine-5-)-methyltransferase</fullName>
        <ecNumber evidence="2">2.1.1.37</ecNumber>
    </recommendedName>
</protein>
<keyword evidence="7" id="KW-0238">DNA-binding</keyword>
<dbReference type="EMBL" id="KX759038">
    <property type="protein sequence ID" value="AOS89824.1"/>
    <property type="molecule type" value="mRNA"/>
</dbReference>
<dbReference type="GO" id="GO:0032259">
    <property type="term" value="P:methylation"/>
    <property type="evidence" value="ECO:0007669"/>
    <property type="project" value="UniProtKB-KW"/>
</dbReference>
<evidence type="ECO:0000256" key="3">
    <source>
        <dbReference type="ARBA" id="ARBA00022603"/>
    </source>
</evidence>
<evidence type="ECO:0000256" key="5">
    <source>
        <dbReference type="ARBA" id="ARBA00022691"/>
    </source>
</evidence>
<dbReference type="PROSITE" id="PS51680">
    <property type="entry name" value="SAM_MT_DRM"/>
    <property type="match status" value="1"/>
</dbReference>
<evidence type="ECO:0000256" key="6">
    <source>
        <dbReference type="ARBA" id="ARBA00022737"/>
    </source>
</evidence>
<evidence type="ECO:0000256" key="9">
    <source>
        <dbReference type="PROSITE-ProRule" id="PRU01016"/>
    </source>
</evidence>
<feature type="domain" description="SAM-dependent MTase DRM-type" evidence="11">
    <location>
        <begin position="244"/>
        <end position="573"/>
    </location>
</feature>
<evidence type="ECO:0000256" key="1">
    <source>
        <dbReference type="ARBA" id="ARBA00004123"/>
    </source>
</evidence>
<dbReference type="InterPro" id="IPR001525">
    <property type="entry name" value="C5_MeTfrase"/>
</dbReference>
<organism evidence="12">
    <name type="scientific">Phalaenopsis aphrodite subsp. formosana</name>
    <name type="common">Moth orchid</name>
    <dbReference type="NCBI Taxonomy" id="308872"/>
    <lineage>
        <taxon>Eukaryota</taxon>
        <taxon>Viridiplantae</taxon>
        <taxon>Streptophyta</taxon>
        <taxon>Embryophyta</taxon>
        <taxon>Tracheophyta</taxon>
        <taxon>Spermatophyta</taxon>
        <taxon>Magnoliopsida</taxon>
        <taxon>Liliopsida</taxon>
        <taxon>Asparagales</taxon>
        <taxon>Orchidaceae</taxon>
        <taxon>Epidendroideae</taxon>
        <taxon>Vandeae</taxon>
        <taxon>Aeridinae</taxon>
        <taxon>Phalaenopsis</taxon>
    </lineage>
</organism>
<dbReference type="InterPro" id="IPR029063">
    <property type="entry name" value="SAM-dependent_MTases_sf"/>
</dbReference>
<dbReference type="Pfam" id="PF00145">
    <property type="entry name" value="DNA_methylase"/>
    <property type="match status" value="1"/>
</dbReference>
<proteinExistence type="evidence at transcript level"/>
<dbReference type="PANTHER" id="PTHR23068">
    <property type="entry name" value="DNA CYTOSINE-5- -METHYLTRANSFERASE 3-RELATED"/>
    <property type="match status" value="1"/>
</dbReference>
<feature type="region of interest" description="Disordered" evidence="10">
    <location>
        <begin position="174"/>
        <end position="221"/>
    </location>
</feature>
<dbReference type="SUPFAM" id="SSF53335">
    <property type="entry name" value="S-adenosyl-L-methionine-dependent methyltransferases"/>
    <property type="match status" value="2"/>
</dbReference>
<keyword evidence="8" id="KW-0539">Nucleus</keyword>
<dbReference type="InterPro" id="IPR050390">
    <property type="entry name" value="C5-Methyltransferase"/>
</dbReference>
<comment type="similarity">
    <text evidence="9">Belongs to the class I-like SAM-binding methyltransferase superfamily. C5-methyltransferase family.</text>
</comment>
<feature type="active site" evidence="9">
    <location>
        <position position="534"/>
    </location>
</feature>
<dbReference type="GO" id="GO:0003677">
    <property type="term" value="F:DNA binding"/>
    <property type="evidence" value="ECO:0007669"/>
    <property type="project" value="UniProtKB-KW"/>
</dbReference>
<evidence type="ECO:0000256" key="4">
    <source>
        <dbReference type="ARBA" id="ARBA00022679"/>
    </source>
</evidence>
<accession>A0A1D8DGS2</accession>
<feature type="region of interest" description="Disordered" evidence="10">
    <location>
        <begin position="73"/>
        <end position="111"/>
    </location>
</feature>
<evidence type="ECO:0000256" key="2">
    <source>
        <dbReference type="ARBA" id="ARBA00011975"/>
    </source>
</evidence>